<evidence type="ECO:0000313" key="3">
    <source>
        <dbReference type="Proteomes" id="UP001145742"/>
    </source>
</evidence>
<keyword evidence="1" id="KW-0472">Membrane</keyword>
<accession>A0ABQ9D0X5</accession>
<keyword evidence="1" id="KW-1133">Transmembrane helix</keyword>
<keyword evidence="3" id="KW-1185">Reference proteome</keyword>
<proteinExistence type="predicted"/>
<feature type="transmembrane region" description="Helical" evidence="1">
    <location>
        <begin position="74"/>
        <end position="94"/>
    </location>
</feature>
<feature type="transmembrane region" description="Helical" evidence="1">
    <location>
        <begin position="25"/>
        <end position="54"/>
    </location>
</feature>
<feature type="transmembrane region" description="Helical" evidence="1">
    <location>
        <begin position="153"/>
        <end position="174"/>
    </location>
</feature>
<protein>
    <submittedName>
        <fullName evidence="2">Uncharacterized protein</fullName>
    </submittedName>
</protein>
<gene>
    <name evidence="2" type="ORF">WISP_112679</name>
</gene>
<organism evidence="2 3">
    <name type="scientific">Willisornis vidua</name>
    <name type="common">Xingu scale-backed antbird</name>
    <dbReference type="NCBI Taxonomy" id="1566151"/>
    <lineage>
        <taxon>Eukaryota</taxon>
        <taxon>Metazoa</taxon>
        <taxon>Chordata</taxon>
        <taxon>Craniata</taxon>
        <taxon>Vertebrata</taxon>
        <taxon>Euteleostomi</taxon>
        <taxon>Archelosauria</taxon>
        <taxon>Archosauria</taxon>
        <taxon>Dinosauria</taxon>
        <taxon>Saurischia</taxon>
        <taxon>Theropoda</taxon>
        <taxon>Coelurosauria</taxon>
        <taxon>Aves</taxon>
        <taxon>Neognathae</taxon>
        <taxon>Neoaves</taxon>
        <taxon>Telluraves</taxon>
        <taxon>Australaves</taxon>
        <taxon>Passeriformes</taxon>
        <taxon>Thamnophilidae</taxon>
        <taxon>Willisornis</taxon>
    </lineage>
</organism>
<dbReference type="Proteomes" id="UP001145742">
    <property type="component" value="Unassembled WGS sequence"/>
</dbReference>
<feature type="transmembrane region" description="Helical" evidence="1">
    <location>
        <begin position="101"/>
        <end position="122"/>
    </location>
</feature>
<name>A0ABQ9D0X5_9PASS</name>
<evidence type="ECO:0000256" key="1">
    <source>
        <dbReference type="SAM" id="Phobius"/>
    </source>
</evidence>
<keyword evidence="1" id="KW-0812">Transmembrane</keyword>
<dbReference type="EMBL" id="WHWB01034455">
    <property type="protein sequence ID" value="KAJ7409758.1"/>
    <property type="molecule type" value="Genomic_DNA"/>
</dbReference>
<feature type="transmembrane region" description="Helical" evidence="1">
    <location>
        <begin position="186"/>
        <end position="206"/>
    </location>
</feature>
<reference evidence="2" key="1">
    <citation type="submission" date="2019-10" db="EMBL/GenBank/DDBJ databases">
        <authorList>
            <person name="Soares A.E.R."/>
            <person name="Aleixo A."/>
            <person name="Schneider P."/>
            <person name="Miyaki C.Y."/>
            <person name="Schneider M.P."/>
            <person name="Mello C."/>
            <person name="Vasconcelos A.T.R."/>
        </authorList>
    </citation>
    <scope>NUCLEOTIDE SEQUENCE</scope>
    <source>
        <tissue evidence="2">Muscle</tissue>
    </source>
</reference>
<dbReference type="PANTHER" id="PTHR33802">
    <property type="entry name" value="SI:CH211-161H7.5-RELATED"/>
    <property type="match status" value="1"/>
</dbReference>
<evidence type="ECO:0000313" key="2">
    <source>
        <dbReference type="EMBL" id="KAJ7409758.1"/>
    </source>
</evidence>
<dbReference type="PANTHER" id="PTHR33802:SF4">
    <property type="entry name" value="SI:DKEY-29D8.3"/>
    <property type="match status" value="1"/>
</dbReference>
<sequence>MVDPGWIDGHSSVHGKMDAIHKLKVLVMFLSLATFMVMVIMNAGNATGIFKGLFRTTPGNISDKYSTDFTPAGWTFLIWNVIYAWQLAWLLYALSGICRRYLLPALVFLAVLTLTTCASLFISHRALSTHSSWFVKGHKAELWLIRILVQNGLALYGAWTTIATLLNFAIVLIYQWNVSHEKATTASLSILALSLVVWFYLENFFLDKYVRYNLTIYPVVITALIGSACKNNSFSSPMTNNIFIGVPEGHVLFPVWLVFSLHLKQKSVVVAVATKKEKNNNSNEKKKMSAGPGAKEWRNMVHQGEVEFQPLSILHNFYY</sequence>
<comment type="caution">
    <text evidence="2">The sequence shown here is derived from an EMBL/GenBank/DDBJ whole genome shotgun (WGS) entry which is preliminary data.</text>
</comment>